<evidence type="ECO:0000313" key="3">
    <source>
        <dbReference type="Proteomes" id="UP000013523"/>
    </source>
</evidence>
<dbReference type="STRING" id="86416.Clopa_0553"/>
<dbReference type="eggNOG" id="COG3617">
    <property type="taxonomic scope" value="Bacteria"/>
</dbReference>
<proteinExistence type="predicted"/>
<dbReference type="SMART" id="SM01040">
    <property type="entry name" value="Bro-N"/>
    <property type="match status" value="1"/>
</dbReference>
<dbReference type="Pfam" id="PF12728">
    <property type="entry name" value="HTH_17"/>
    <property type="match status" value="1"/>
</dbReference>
<dbReference type="Pfam" id="PF02498">
    <property type="entry name" value="Bro-N"/>
    <property type="match status" value="1"/>
</dbReference>
<gene>
    <name evidence="2" type="ORF">Clopa_0553</name>
</gene>
<evidence type="ECO:0000313" key="2">
    <source>
        <dbReference type="EMBL" id="AGK95601.1"/>
    </source>
</evidence>
<keyword evidence="3" id="KW-1185">Reference proteome</keyword>
<feature type="domain" description="Bro-N" evidence="1">
    <location>
        <begin position="182"/>
        <end position="287"/>
    </location>
</feature>
<dbReference type="PATRIC" id="fig|86416.3.peg.533"/>
<evidence type="ECO:0000259" key="1">
    <source>
        <dbReference type="PROSITE" id="PS51750"/>
    </source>
</evidence>
<dbReference type="KEGG" id="cpas:Clopa_0553"/>
<dbReference type="InterPro" id="IPR003497">
    <property type="entry name" value="BRO_N_domain"/>
</dbReference>
<dbReference type="Proteomes" id="UP000013523">
    <property type="component" value="Chromosome"/>
</dbReference>
<dbReference type="EMBL" id="CP003261">
    <property type="protein sequence ID" value="AGK95601.1"/>
    <property type="molecule type" value="Genomic_DNA"/>
</dbReference>
<organism evidence="2 3">
    <name type="scientific">Clostridium pasteurianum BC1</name>
    <dbReference type="NCBI Taxonomy" id="86416"/>
    <lineage>
        <taxon>Bacteria</taxon>
        <taxon>Bacillati</taxon>
        <taxon>Bacillota</taxon>
        <taxon>Clostridia</taxon>
        <taxon>Eubacteriales</taxon>
        <taxon>Clostridiaceae</taxon>
        <taxon>Clostridium</taxon>
    </lineage>
</organism>
<protein>
    <submittedName>
        <fullName evidence="2">Prophage antirepressor</fullName>
    </submittedName>
</protein>
<dbReference type="HOGENOM" id="CLU_798551_0_0_9"/>
<accession>R4K1G8</accession>
<dbReference type="AlphaFoldDB" id="R4K1G8"/>
<dbReference type="PROSITE" id="PS51750">
    <property type="entry name" value="BRO_N"/>
    <property type="match status" value="1"/>
</dbReference>
<sequence length="351" mass="39611">MSKNYTAEEFAKKFSISKGHVYELIKRGQISKVPNLGKTIRIPSRELEKMKATSNNLLYLPERVEAVKTSLGTIRKIKGKDLYVLVDVVKALGVNNSYRIIRTIGNDFVAKLTTDEARDLGLFANQTGILLISSTGIKLYSSKCRNRVVVENFIKELIVNAQAPKGLTAPIEVKEKEIGNTQSALQIFEGQEVEIIEVTGEILFELYSTGMALGQIKKNSEGRLYPRKERIDGNIISAGIKPRVHNGHKYLTEPMLYDFMLEAKTQKCRPFRNWVTNDVLPSIRKTGAYTSRNVEIKSEYRVLDDTYLNFSADTVKLMIKDLRNSNLGMLEKVRMNNRSIAKLESLLEGGI</sequence>
<reference evidence="2 3" key="1">
    <citation type="submission" date="2012-01" db="EMBL/GenBank/DDBJ databases">
        <title>Complete sequence of chromosome of Clostridium pasteurianum BC1.</title>
        <authorList>
            <consortium name="US DOE Joint Genome Institute"/>
            <person name="Lucas S."/>
            <person name="Han J."/>
            <person name="Lapidus A."/>
            <person name="Cheng J.-F."/>
            <person name="Goodwin L."/>
            <person name="Pitluck S."/>
            <person name="Peters L."/>
            <person name="Mikhailova N."/>
            <person name="Teshima H."/>
            <person name="Detter J.C."/>
            <person name="Han C."/>
            <person name="Tapia R."/>
            <person name="Land M."/>
            <person name="Hauser L."/>
            <person name="Kyrpides N."/>
            <person name="Ivanova N."/>
            <person name="Pagani I."/>
            <person name="Dunn J."/>
            <person name="Taghavi S."/>
            <person name="Francis A."/>
            <person name="van der Lelie D."/>
            <person name="Woyke T."/>
        </authorList>
    </citation>
    <scope>NUCLEOTIDE SEQUENCE [LARGE SCALE GENOMIC DNA]</scope>
    <source>
        <strain evidence="2 3">BC1</strain>
    </source>
</reference>
<dbReference type="InterPro" id="IPR041657">
    <property type="entry name" value="HTH_17"/>
</dbReference>
<name>R4K1G8_CLOPA</name>
<dbReference type="RefSeq" id="WP_015613928.1">
    <property type="nucleotide sequence ID" value="NC_021182.1"/>
</dbReference>